<feature type="region of interest" description="Disordered" evidence="1">
    <location>
        <begin position="1"/>
        <end position="77"/>
    </location>
</feature>
<evidence type="ECO:0000313" key="2">
    <source>
        <dbReference type="EMBL" id="PTB38915.1"/>
    </source>
</evidence>
<organism evidence="2 3">
    <name type="scientific">Trichoderma asperellum (strain ATCC 204424 / CBS 433.97 / NBRC 101777)</name>
    <dbReference type="NCBI Taxonomy" id="1042311"/>
    <lineage>
        <taxon>Eukaryota</taxon>
        <taxon>Fungi</taxon>
        <taxon>Dikarya</taxon>
        <taxon>Ascomycota</taxon>
        <taxon>Pezizomycotina</taxon>
        <taxon>Sordariomycetes</taxon>
        <taxon>Hypocreomycetidae</taxon>
        <taxon>Hypocreales</taxon>
        <taxon>Hypocreaceae</taxon>
        <taxon>Trichoderma</taxon>
    </lineage>
</organism>
<gene>
    <name evidence="2" type="ORF">M441DRAFT_49279</name>
</gene>
<dbReference type="InterPro" id="IPR013169">
    <property type="entry name" value="mRNA_splic_Cwf18-like"/>
</dbReference>
<name>A0A2T3Z290_TRIA4</name>
<evidence type="ECO:0008006" key="4">
    <source>
        <dbReference type="Google" id="ProtNLM"/>
    </source>
</evidence>
<feature type="compositionally biased region" description="Acidic residues" evidence="1">
    <location>
        <begin position="190"/>
        <end position="207"/>
    </location>
</feature>
<dbReference type="Pfam" id="PF08315">
    <property type="entry name" value="cwf18"/>
    <property type="match status" value="1"/>
</dbReference>
<accession>A0A2T3Z290</accession>
<dbReference type="PANTHER" id="PTHR31551:SF1">
    <property type="entry name" value="COILED-COIL DOMAIN-CONTAINING PROTEIN 12"/>
    <property type="match status" value="1"/>
</dbReference>
<evidence type="ECO:0000313" key="3">
    <source>
        <dbReference type="Proteomes" id="UP000240493"/>
    </source>
</evidence>
<dbReference type="PANTHER" id="PTHR31551">
    <property type="entry name" value="PRE-MRNA-SPLICING FACTOR CWF18"/>
    <property type="match status" value="1"/>
</dbReference>
<evidence type="ECO:0000256" key="1">
    <source>
        <dbReference type="SAM" id="MobiDB-lite"/>
    </source>
</evidence>
<proteinExistence type="predicted"/>
<dbReference type="STRING" id="1042311.A0A2T3Z290"/>
<dbReference type="Proteomes" id="UP000240493">
    <property type="component" value="Unassembled WGS sequence"/>
</dbReference>
<dbReference type="AlphaFoldDB" id="A0A2T3Z290"/>
<feature type="compositionally biased region" description="Basic residues" evidence="1">
    <location>
        <begin position="17"/>
        <end position="27"/>
    </location>
</feature>
<sequence>MNSHNSLSAAADERKARLAKLKSLKRKQPTDEVATPEGDRDASQPEEPDVTTLHLSGRNYDPETRGPKLGFDAPPTLALEKPTLEEQAAEVEADVRERAAKEAEDDKGLDLFKLQPKKPNWDLKRNLDQKMELLNTRTDNAIAKLVRERVMGAQKAAQKTAGVDSGNLDGDAAGVDGIALVEGLRVREQEEQEEEQREREEEESMGL</sequence>
<keyword evidence="3" id="KW-1185">Reference proteome</keyword>
<protein>
    <recommendedName>
        <fullName evidence="4">Cwf18 pre-mRNA splicing factor</fullName>
    </recommendedName>
</protein>
<reference evidence="2 3" key="1">
    <citation type="submission" date="2016-07" db="EMBL/GenBank/DDBJ databases">
        <title>Multiple horizontal gene transfer events from other fungi enriched the ability of initially mycotrophic Trichoderma (Ascomycota) to feed on dead plant biomass.</title>
        <authorList>
            <consortium name="DOE Joint Genome Institute"/>
            <person name="Aerts A."/>
            <person name="Atanasova L."/>
            <person name="Chenthamara K."/>
            <person name="Zhang J."/>
            <person name="Grujic M."/>
            <person name="Henrissat B."/>
            <person name="Kuo A."/>
            <person name="Salamov A."/>
            <person name="Lipzen A."/>
            <person name="Labutti K."/>
            <person name="Barry K."/>
            <person name="Miao Y."/>
            <person name="Rahimi M.J."/>
            <person name="Shen Q."/>
            <person name="Grigoriev I.V."/>
            <person name="Kubicek C.P."/>
            <person name="Druzhinina I.S."/>
        </authorList>
    </citation>
    <scope>NUCLEOTIDE SEQUENCE [LARGE SCALE GENOMIC DNA]</scope>
    <source>
        <strain evidence="2 3">CBS 433.97</strain>
    </source>
</reference>
<dbReference type="GO" id="GO:0071014">
    <property type="term" value="C:post-mRNA release spliceosomal complex"/>
    <property type="evidence" value="ECO:0007669"/>
    <property type="project" value="TreeGrafter"/>
</dbReference>
<dbReference type="OrthoDB" id="10261348at2759"/>
<feature type="region of interest" description="Disordered" evidence="1">
    <location>
        <begin position="184"/>
        <end position="207"/>
    </location>
</feature>
<dbReference type="GO" id="GO:0005684">
    <property type="term" value="C:U2-type spliceosomal complex"/>
    <property type="evidence" value="ECO:0007669"/>
    <property type="project" value="TreeGrafter"/>
</dbReference>
<dbReference type="EMBL" id="KZ679265">
    <property type="protein sequence ID" value="PTB38915.1"/>
    <property type="molecule type" value="Genomic_DNA"/>
</dbReference>